<dbReference type="Proteomes" id="UP000823486">
    <property type="component" value="Unassembled WGS sequence"/>
</dbReference>
<protein>
    <submittedName>
        <fullName evidence="2">Uncharacterized protein</fullName>
    </submittedName>
</protein>
<keyword evidence="3" id="KW-1185">Reference proteome</keyword>
<accession>A0ABS2QMP3</accession>
<dbReference type="PROSITE" id="PS51257">
    <property type="entry name" value="PROKAR_LIPOPROTEIN"/>
    <property type="match status" value="1"/>
</dbReference>
<dbReference type="EMBL" id="JAFBFI010000021">
    <property type="protein sequence ID" value="MBM7694290.1"/>
    <property type="molecule type" value="Genomic_DNA"/>
</dbReference>
<evidence type="ECO:0000313" key="2">
    <source>
        <dbReference type="EMBL" id="MBM7694290.1"/>
    </source>
</evidence>
<evidence type="ECO:0000256" key="1">
    <source>
        <dbReference type="SAM" id="SignalP"/>
    </source>
</evidence>
<name>A0ABS2QMP3_9BACI</name>
<feature type="chain" id="PRO_5046076223" evidence="1">
    <location>
        <begin position="25"/>
        <end position="109"/>
    </location>
</feature>
<comment type="caution">
    <text evidence="2">The sequence shown here is derived from an EMBL/GenBank/DDBJ whole genome shotgun (WGS) entry which is preliminary data.</text>
</comment>
<organism evidence="2 3">
    <name type="scientific">Peribacillus deserti</name>
    <dbReference type="NCBI Taxonomy" id="673318"/>
    <lineage>
        <taxon>Bacteria</taxon>
        <taxon>Bacillati</taxon>
        <taxon>Bacillota</taxon>
        <taxon>Bacilli</taxon>
        <taxon>Bacillales</taxon>
        <taxon>Bacillaceae</taxon>
        <taxon>Peribacillus</taxon>
    </lineage>
</organism>
<dbReference type="Gene3D" id="2.60.40.3830">
    <property type="match status" value="1"/>
</dbReference>
<keyword evidence="1" id="KW-0732">Signal</keyword>
<feature type="signal peptide" evidence="1">
    <location>
        <begin position="1"/>
        <end position="24"/>
    </location>
</feature>
<gene>
    <name evidence="2" type="ORF">JOC77_003751</name>
</gene>
<proteinExistence type="predicted"/>
<reference evidence="2 3" key="1">
    <citation type="submission" date="2021-01" db="EMBL/GenBank/DDBJ databases">
        <title>Genomic Encyclopedia of Type Strains, Phase IV (KMG-IV): sequencing the most valuable type-strain genomes for metagenomic binning, comparative biology and taxonomic classification.</title>
        <authorList>
            <person name="Goeker M."/>
        </authorList>
    </citation>
    <scope>NUCLEOTIDE SEQUENCE [LARGE SCALE GENOMIC DNA]</scope>
    <source>
        <strain evidence="2 3">DSM 105482</strain>
    </source>
</reference>
<sequence length="109" mass="12545">MYKRAIYGLLSAFLAFGLAFTSCNSETKTKHTEEVGTKKSSTTKYNHPKSNLTREIPDYFNMSVMRNINWEESPTFTYKALKLRGEEYKIGILSNFNEILYGQITVNVN</sequence>
<evidence type="ECO:0000313" key="3">
    <source>
        <dbReference type="Proteomes" id="UP000823486"/>
    </source>
</evidence>
<dbReference type="RefSeq" id="WP_204546415.1">
    <property type="nucleotide sequence ID" value="NZ_JAFBFI010000021.1"/>
</dbReference>